<feature type="domain" description="Secretion system C-terminal sorting" evidence="3">
    <location>
        <begin position="506"/>
        <end position="577"/>
    </location>
</feature>
<accession>A0ABV6QCA7</accession>
<proteinExistence type="predicted"/>
<organism evidence="4 5">
    <name type="scientific">Winogradskyella pulchriflava</name>
    <dbReference type="NCBI Taxonomy" id="1110688"/>
    <lineage>
        <taxon>Bacteria</taxon>
        <taxon>Pseudomonadati</taxon>
        <taxon>Bacteroidota</taxon>
        <taxon>Flavobacteriia</taxon>
        <taxon>Flavobacteriales</taxon>
        <taxon>Flavobacteriaceae</taxon>
        <taxon>Winogradskyella</taxon>
    </lineage>
</organism>
<keyword evidence="5" id="KW-1185">Reference proteome</keyword>
<evidence type="ECO:0000256" key="1">
    <source>
        <dbReference type="ARBA" id="ARBA00022729"/>
    </source>
</evidence>
<comment type="caution">
    <text evidence="4">The sequence shown here is derived from an EMBL/GenBank/DDBJ whole genome shotgun (WGS) entry which is preliminary data.</text>
</comment>
<evidence type="ECO:0000256" key="2">
    <source>
        <dbReference type="SAM" id="SignalP"/>
    </source>
</evidence>
<name>A0ABV6QCA7_9FLAO</name>
<feature type="chain" id="PRO_5046476731" evidence="2">
    <location>
        <begin position="26"/>
        <end position="579"/>
    </location>
</feature>
<dbReference type="Pfam" id="PF18962">
    <property type="entry name" value="Por_Secre_tail"/>
    <property type="match status" value="1"/>
</dbReference>
<reference evidence="4 5" key="1">
    <citation type="submission" date="2024-09" db="EMBL/GenBank/DDBJ databases">
        <authorList>
            <person name="Sun Q."/>
            <person name="Mori K."/>
        </authorList>
    </citation>
    <scope>NUCLEOTIDE SEQUENCE [LARGE SCALE GENOMIC DNA]</scope>
    <source>
        <strain evidence="4 5">NCAIM B.02481</strain>
    </source>
</reference>
<dbReference type="EMBL" id="JBHLTQ010000005">
    <property type="protein sequence ID" value="MFC0604891.1"/>
    <property type="molecule type" value="Genomic_DNA"/>
</dbReference>
<dbReference type="Proteomes" id="UP001589832">
    <property type="component" value="Unassembled WGS sequence"/>
</dbReference>
<evidence type="ECO:0000313" key="5">
    <source>
        <dbReference type="Proteomes" id="UP001589832"/>
    </source>
</evidence>
<dbReference type="RefSeq" id="WP_386063308.1">
    <property type="nucleotide sequence ID" value="NZ_JBHLTQ010000005.1"/>
</dbReference>
<sequence>MKKFNFRLILLTIAICIGVIFSAFAQGGTGGEQYTWNGSISSDWDNLNNWTPNGIPTGTSEITIPLVVNLPSITGVKTINDLTINSGASMEIPLGATLNVNGDIHMYSESNSYASLIVNGTIAVTGTAKYHRFTNSQSNGNDLIAPPLVGQTWSSFLTSDTNYNEGLIFNNGVQPMTTYLFGPFEKAGTDDYVLYKDDSIELLVSGTGYRVATNTGNGEALIFTGTIATGIVTSTIVNDITGDFSEWNLIGNPYPAYIEVGAFLNHIGSVSEVTNLSLLSDTTAAIYGYSADTSGSGKWTVLNLATGSTLIAPGQGFFVSSNLPIANLEFTPDMQVLGNADDFIQGRSSETTDYIHLRMHSAVNSSSTSIYFNANATNGLDVGYDAAVFGGDVSNFKLYSHLVQDNTGLPMSIQTLNTDFGNNVTIPLGVDVSQGEQITFSLEDFDLPDSIDVYIEDNLTGTSTLLNTSSYTITTATAINGTGRFLLHFTTNTLSEEDHIHNALSIYSNPSESTILVEGVLADVTQAAVYDLFGRIVLQKDLDASLNRNVINATKLSPGVYVVGLQNGKQSVSQKVLLK</sequence>
<evidence type="ECO:0000313" key="4">
    <source>
        <dbReference type="EMBL" id="MFC0604891.1"/>
    </source>
</evidence>
<dbReference type="InterPro" id="IPR026444">
    <property type="entry name" value="Secre_tail"/>
</dbReference>
<gene>
    <name evidence="4" type="ORF">ACFFGA_10035</name>
</gene>
<protein>
    <submittedName>
        <fullName evidence="4">T9SS type A sorting domain-containing protein</fullName>
    </submittedName>
</protein>
<evidence type="ECO:0000259" key="3">
    <source>
        <dbReference type="Pfam" id="PF18962"/>
    </source>
</evidence>
<keyword evidence="1 2" id="KW-0732">Signal</keyword>
<feature type="signal peptide" evidence="2">
    <location>
        <begin position="1"/>
        <end position="25"/>
    </location>
</feature>
<dbReference type="NCBIfam" id="TIGR04183">
    <property type="entry name" value="Por_Secre_tail"/>
    <property type="match status" value="1"/>
</dbReference>